<dbReference type="AlphaFoldDB" id="A0A8H5KSB0"/>
<reference evidence="1 2" key="1">
    <citation type="submission" date="2020-05" db="EMBL/GenBank/DDBJ databases">
        <title>Identification and distribution of gene clusters putatively required for synthesis of sphingolipid metabolism inhibitors in phylogenetically diverse species of the filamentous fungus Fusarium.</title>
        <authorList>
            <person name="Kim H.-S."/>
            <person name="Busman M."/>
            <person name="Brown D.W."/>
            <person name="Divon H."/>
            <person name="Uhlig S."/>
            <person name="Proctor R.H."/>
        </authorList>
    </citation>
    <scope>NUCLEOTIDE SEQUENCE [LARGE SCALE GENOMIC DNA]</scope>
    <source>
        <strain evidence="1 2">NRRL 25211</strain>
    </source>
</reference>
<evidence type="ECO:0000313" key="1">
    <source>
        <dbReference type="EMBL" id="KAF5579027.1"/>
    </source>
</evidence>
<organism evidence="1 2">
    <name type="scientific">Fusarium pseudoanthophilum</name>
    <dbReference type="NCBI Taxonomy" id="48495"/>
    <lineage>
        <taxon>Eukaryota</taxon>
        <taxon>Fungi</taxon>
        <taxon>Dikarya</taxon>
        <taxon>Ascomycota</taxon>
        <taxon>Pezizomycotina</taxon>
        <taxon>Sordariomycetes</taxon>
        <taxon>Hypocreomycetidae</taxon>
        <taxon>Hypocreales</taxon>
        <taxon>Nectriaceae</taxon>
        <taxon>Fusarium</taxon>
        <taxon>Fusarium fujikuroi species complex</taxon>
    </lineage>
</organism>
<protein>
    <submittedName>
        <fullName evidence="1">Uncharacterized protein</fullName>
    </submittedName>
</protein>
<dbReference type="Proteomes" id="UP000544095">
    <property type="component" value="Unassembled WGS sequence"/>
</dbReference>
<gene>
    <name evidence="1" type="ORF">FPANT_9760</name>
</gene>
<proteinExistence type="predicted"/>
<evidence type="ECO:0000313" key="2">
    <source>
        <dbReference type="Proteomes" id="UP000544095"/>
    </source>
</evidence>
<sequence length="125" mass="13461">MPYSCNTAPAPVLAPAPAQAPAPAPVPAPAPYRVTYDPPEAPRVAAPGPVPQTHQYIQARAAPHRTPEQFYAEQAYFESVREWKRSLENLSNAEIQLRTAEAKMAALGVVPDAQALLQQMSSTTT</sequence>
<keyword evidence="2" id="KW-1185">Reference proteome</keyword>
<comment type="caution">
    <text evidence="1">The sequence shown here is derived from an EMBL/GenBank/DDBJ whole genome shotgun (WGS) entry which is preliminary data.</text>
</comment>
<accession>A0A8H5KSB0</accession>
<dbReference type="EMBL" id="JAAOAR010000534">
    <property type="protein sequence ID" value="KAF5579027.1"/>
    <property type="molecule type" value="Genomic_DNA"/>
</dbReference>
<name>A0A8H5KSB0_9HYPO</name>